<protein>
    <submittedName>
        <fullName evidence="2">Uncharacterized protein</fullName>
    </submittedName>
</protein>
<feature type="region of interest" description="Disordered" evidence="1">
    <location>
        <begin position="443"/>
        <end position="462"/>
    </location>
</feature>
<feature type="compositionally biased region" description="Acidic residues" evidence="1">
    <location>
        <begin position="660"/>
        <end position="688"/>
    </location>
</feature>
<feature type="region of interest" description="Disordered" evidence="1">
    <location>
        <begin position="49"/>
        <end position="330"/>
    </location>
</feature>
<accession>A0AAD5V7S6</accession>
<dbReference type="Proteomes" id="UP001212997">
    <property type="component" value="Unassembled WGS sequence"/>
</dbReference>
<feature type="compositionally biased region" description="Polar residues" evidence="1">
    <location>
        <begin position="622"/>
        <end position="637"/>
    </location>
</feature>
<feature type="compositionally biased region" description="Low complexity" evidence="1">
    <location>
        <begin position="525"/>
        <end position="536"/>
    </location>
</feature>
<feature type="compositionally biased region" description="Polar residues" evidence="1">
    <location>
        <begin position="547"/>
        <end position="563"/>
    </location>
</feature>
<feature type="region of interest" description="Disordered" evidence="1">
    <location>
        <begin position="1"/>
        <end position="21"/>
    </location>
</feature>
<feature type="region of interest" description="Disordered" evidence="1">
    <location>
        <begin position="512"/>
        <end position="688"/>
    </location>
</feature>
<evidence type="ECO:0000256" key="1">
    <source>
        <dbReference type="SAM" id="MobiDB-lite"/>
    </source>
</evidence>
<feature type="compositionally biased region" description="Basic and acidic residues" evidence="1">
    <location>
        <begin position="78"/>
        <end position="91"/>
    </location>
</feature>
<feature type="compositionally biased region" description="Basic residues" evidence="1">
    <location>
        <begin position="170"/>
        <end position="200"/>
    </location>
</feature>
<dbReference type="AlphaFoldDB" id="A0AAD5V7S6"/>
<reference evidence="2" key="1">
    <citation type="submission" date="2022-07" db="EMBL/GenBank/DDBJ databases">
        <title>Genome Sequence of Physisporinus lineatus.</title>
        <authorList>
            <person name="Buettner E."/>
        </authorList>
    </citation>
    <scope>NUCLEOTIDE SEQUENCE</scope>
    <source>
        <strain evidence="2">VT162</strain>
    </source>
</reference>
<proteinExistence type="predicted"/>
<sequence length="715" mass="75951">MQQQIAARDRSAQGTFHLSDHSLPPTNLTIVIIFLISLLPCSLHPVPNPRVRPRPDSPDLSHPANSLGPGGPPPSKRLRSDPSDRGRDLLSRTRVRHNSQSPAQSPLLPHHPAHQVDQSPPRPHPLQTNLSGAPPFHPQYGHQTLPQGRGRENDRDADDSMQIHYVDVRKPKHRHPESQTHHRGRGRPRSRTRSKSRSRSRGSSASLDDMLIEATTGDDPDRRGLVDAEYIPIQQSRSQSQTGTPISHHPSQHLQHDPHGASRNRIRSPSPERDRAHHAGGSHPHPPSRSRATSSLSLGQPIHSPAPITGPGVPSGPGVPGGPISLPPSHVQSYQTHIFAPPVTGAPIKKSKLTNTPSTASVGGQSNGSVLTMGASGSVISGPANAGGGGYPPTNASGQRICRQCGQPGRYKEGKCVEKWGPGPEGPGTVCDRCRKKMKRVERRGTLDSQQLSGHSQPHLSTSQHFAPVAAVHPSAAVNAAASVSNGRGIQQLSSQQSQNLDRTLQRSDTLLTDSLHPPTGKSTLGSGSHLLSNNSLRHDRDRGEAQSESPHLAGSSSRSTVLRSPPTPPHIATLPGSGVPDADYERNSHKKNSRAHSREVQQRASQPSNGHRNHSSSSSSTPPTRTAPNGLSSSRKGSPRESDTSRGSGVRSKPVVAEMDADADADADAEPDIDAEADLDADADGDAEADLLEAVDAAEANNAASDGLSCKAEE</sequence>
<organism evidence="2 3">
    <name type="scientific">Meripilus lineatus</name>
    <dbReference type="NCBI Taxonomy" id="2056292"/>
    <lineage>
        <taxon>Eukaryota</taxon>
        <taxon>Fungi</taxon>
        <taxon>Dikarya</taxon>
        <taxon>Basidiomycota</taxon>
        <taxon>Agaricomycotina</taxon>
        <taxon>Agaricomycetes</taxon>
        <taxon>Polyporales</taxon>
        <taxon>Meripilaceae</taxon>
        <taxon>Meripilus</taxon>
    </lineage>
</organism>
<evidence type="ECO:0000313" key="3">
    <source>
        <dbReference type="Proteomes" id="UP001212997"/>
    </source>
</evidence>
<evidence type="ECO:0000313" key="2">
    <source>
        <dbReference type="EMBL" id="KAJ3488594.1"/>
    </source>
</evidence>
<feature type="compositionally biased region" description="Polar residues" evidence="1">
    <location>
        <begin position="233"/>
        <end position="245"/>
    </location>
</feature>
<name>A0AAD5V7S6_9APHY</name>
<comment type="caution">
    <text evidence="2">The sequence shown here is derived from an EMBL/GenBank/DDBJ whole genome shotgun (WGS) entry which is preliminary data.</text>
</comment>
<gene>
    <name evidence="2" type="ORF">NLI96_g2740</name>
</gene>
<feature type="compositionally biased region" description="Basic and acidic residues" evidence="1">
    <location>
        <begin position="537"/>
        <end position="546"/>
    </location>
</feature>
<keyword evidence="3" id="KW-1185">Reference proteome</keyword>
<feature type="compositionally biased region" description="Polar residues" evidence="1">
    <location>
        <begin position="447"/>
        <end position="462"/>
    </location>
</feature>
<dbReference type="EMBL" id="JANAWD010000063">
    <property type="protein sequence ID" value="KAJ3488594.1"/>
    <property type="molecule type" value="Genomic_DNA"/>
</dbReference>